<dbReference type="PANTHER" id="PTHR46656">
    <property type="entry name" value="PUTATIVE-RELATED"/>
    <property type="match status" value="1"/>
</dbReference>
<dbReference type="Pfam" id="PF13385">
    <property type="entry name" value="Laminin_G_3"/>
    <property type="match status" value="1"/>
</dbReference>
<dbReference type="SUPFAM" id="SSF49899">
    <property type="entry name" value="Concanavalin A-like lectins/glucanases"/>
    <property type="match status" value="1"/>
</dbReference>
<evidence type="ECO:0000313" key="3">
    <source>
        <dbReference type="EMBL" id="EFJ51686.1"/>
    </source>
</evidence>
<dbReference type="Pfam" id="PF13692">
    <property type="entry name" value="Glyco_trans_1_4"/>
    <property type="match status" value="2"/>
</dbReference>
<dbReference type="Gene3D" id="2.60.120.200">
    <property type="match status" value="1"/>
</dbReference>
<keyword evidence="2" id="KW-0472">Membrane</keyword>
<dbReference type="Proteomes" id="UP000001058">
    <property type="component" value="Unassembled WGS sequence"/>
</dbReference>
<evidence type="ECO:0000256" key="1">
    <source>
        <dbReference type="SAM" id="MobiDB-lite"/>
    </source>
</evidence>
<keyword evidence="2" id="KW-1133">Transmembrane helix</keyword>
<dbReference type="OrthoDB" id="2193793at2759"/>
<gene>
    <name evidence="3" type="ORF">VOLCADRAFT_87378</name>
</gene>
<evidence type="ECO:0000256" key="2">
    <source>
        <dbReference type="SAM" id="Phobius"/>
    </source>
</evidence>
<keyword evidence="2" id="KW-0812">Transmembrane</keyword>
<proteinExistence type="predicted"/>
<dbReference type="PANTHER" id="PTHR46656:SF3">
    <property type="entry name" value="PUTATIVE-RELATED"/>
    <property type="match status" value="1"/>
</dbReference>
<name>D8TL70_VOLCA</name>
<dbReference type="EMBL" id="GL378326">
    <property type="protein sequence ID" value="EFJ51686.1"/>
    <property type="molecule type" value="Genomic_DNA"/>
</dbReference>
<accession>D8TL70</accession>
<dbReference type="InterPro" id="IPR013320">
    <property type="entry name" value="ConA-like_dom_sf"/>
</dbReference>
<dbReference type="eggNOG" id="ENOG502QQT3">
    <property type="taxonomic scope" value="Eukaryota"/>
</dbReference>
<evidence type="ECO:0000313" key="4">
    <source>
        <dbReference type="Proteomes" id="UP000001058"/>
    </source>
</evidence>
<dbReference type="Gene3D" id="3.40.50.2000">
    <property type="entry name" value="Glycogen Phosphorylase B"/>
    <property type="match status" value="3"/>
</dbReference>
<dbReference type="GeneID" id="9620193"/>
<dbReference type="InParanoid" id="D8TL70"/>
<protein>
    <recommendedName>
        <fullName evidence="5">Glycosyl transferase family 1 domain-containing protein</fullName>
    </recommendedName>
</protein>
<keyword evidence="4" id="KW-1185">Reference proteome</keyword>
<dbReference type="CDD" id="cd03822">
    <property type="entry name" value="GT4_mannosyltransferase-like"/>
    <property type="match status" value="1"/>
</dbReference>
<reference evidence="3 4" key="1">
    <citation type="journal article" date="2010" name="Science">
        <title>Genomic analysis of organismal complexity in the multicellular green alga Volvox carteri.</title>
        <authorList>
            <person name="Prochnik S.E."/>
            <person name="Umen J."/>
            <person name="Nedelcu A.M."/>
            <person name="Hallmann A."/>
            <person name="Miller S.M."/>
            <person name="Nishii I."/>
            <person name="Ferris P."/>
            <person name="Kuo A."/>
            <person name="Mitros T."/>
            <person name="Fritz-Laylin L.K."/>
            <person name="Hellsten U."/>
            <person name="Chapman J."/>
            <person name="Simakov O."/>
            <person name="Rensing S.A."/>
            <person name="Terry A."/>
            <person name="Pangilinan J."/>
            <person name="Kapitonov V."/>
            <person name="Jurka J."/>
            <person name="Salamov A."/>
            <person name="Shapiro H."/>
            <person name="Schmutz J."/>
            <person name="Grimwood J."/>
            <person name="Lindquist E."/>
            <person name="Lucas S."/>
            <person name="Grigoriev I.V."/>
            <person name="Schmitt R."/>
            <person name="Kirk D."/>
            <person name="Rokhsar D.S."/>
        </authorList>
    </citation>
    <scope>NUCLEOTIDE SEQUENCE [LARGE SCALE GENOMIC DNA]</scope>
    <source>
        <strain evidence="4">f. Nagariensis / Eve</strain>
    </source>
</reference>
<feature type="transmembrane region" description="Helical" evidence="2">
    <location>
        <begin position="12"/>
        <end position="32"/>
    </location>
</feature>
<dbReference type="RefSeq" id="XP_002947096.1">
    <property type="nucleotide sequence ID" value="XM_002947050.1"/>
</dbReference>
<dbReference type="KEGG" id="vcn:VOLCADRAFT_87378"/>
<organism evidence="4">
    <name type="scientific">Volvox carteri f. nagariensis</name>
    <dbReference type="NCBI Taxonomy" id="3068"/>
    <lineage>
        <taxon>Eukaryota</taxon>
        <taxon>Viridiplantae</taxon>
        <taxon>Chlorophyta</taxon>
        <taxon>core chlorophytes</taxon>
        <taxon>Chlorophyceae</taxon>
        <taxon>CS clade</taxon>
        <taxon>Chlamydomonadales</taxon>
        <taxon>Volvocaceae</taxon>
        <taxon>Volvox</taxon>
    </lineage>
</organism>
<sequence>MIKSLFHHSRIYYWILLVFAFLVTCSTLLLTYKHHHNTHPEDRSQLFHFGNADWSSAKASGTLGHTETSENGSRISQAGPIAEREPCAGAAQGPEPAINDTEMDSSSRSEILQEYRIVDSVVTLFHQGNHQCGPGSVCLSFLNGGGMSQSLSVAGWVRLDTALDEVFDVTAFSIGPVSLKFAAPAVPYVGVESAWPDVRRQFEHKPGLRGNCADLTIRSYETQSFDDALRECAQLPGCTVVTRNSHDLSTFFCLAAYSIDTPDGAWASAVLREAPPFHQYSGAVTVNSWNYFAMTHESGILRFYVNGFLRQTMEVSIPEDVTQLDLGRSPRWFESRFPGQIGNIRAWRRQLQPNEVVMSMSTELPTRDHVLNVTASPLWTGPPPIRPTWASLAVPSHVSECDAAVIVPVLERTPFPQLQTLATHLQHFAGHSCHAKVFMVACSRQDLGNSSLDNLQDAVLLRPDVSLRWDACVQYGLKLALAKAYTTPYIAVVAESLVPLYGWLSGLAHDLQLHTDTSAVFAKILFANGTIKSAGSRFEQAYDDYLGRQVLRPVEMYAGYPWNYQTTMKTMMIRGAGCSAWLMHSSDFRKILEDGFPSGLGSNLACSDMALKLQRGGRAVLLSPQGAFVDTAARIQHEDTAALQAFDEVWGADLASQHALGLAFNATVSWVMQCGGYEGIKAYNLMQHLEGQLQLRAQIQRGWPFCEHPDVLEGMPLAFTQRLYRLRRLSAYLPSDIIVHQKDYRQLAAWPWPPSNSSTYLIGRYGWDVDPIHRQWIDQVKNELDEVWVPSNWHAASLRQQGVRTGKIFVIPESVDSHFYDPDIWEPLTLPRQARLSFLSSFRLDDHAGWQAVLSAYLTAFRNCTDVSLYINTAMSPELSYKRASIYETMNTFLRSSNDTYLRSISMYPEPTRGAPHVYVFGRQLTQIELLRIISSVDVVVVPSRGDGWNSLYLEAMSLGKPLIATTSAGLAEHIQPGFAFQINYTSTEVHGSDTWFRGARWGEPCAEGLIAAFRAAYSSKSLHAMGREARVRMVKEYDNEVLYCATCGHYCPKAAQLKYFRWYGDTETPPFGMDPTMHVIRQENYGDYIATARLINDGGFHAAILQHEFGIWGGTAGCLVVCFLKMLEVPAVTVIHTLSDDRGNSDQYILQQLSAASTAVVVMSESSRNKLGAFHGIPGNNVVVLPHGAPVISAVDPLAAKAMLNLTGRTVLLTHGLINPMKGVDLVLDALPTIVKEFPAVVYLVVGEPHPDCGWPCANHYEQLVKAVSDHRIMDHVRFVTKFLDDRLLLQYVQAADIYVLPYKDRVMTNSGTLTMALAAGKAIVSTPFDHAASVLPGRGVLVDFESPTSLQEGILQLLRDDGLRVKYQQAARELSSGKDWRSVAEGYLSLLQNITA</sequence>
<evidence type="ECO:0008006" key="5">
    <source>
        <dbReference type="Google" id="ProtNLM"/>
    </source>
</evidence>
<dbReference type="STRING" id="3068.D8TL70"/>
<feature type="region of interest" description="Disordered" evidence="1">
    <location>
        <begin position="86"/>
        <end position="105"/>
    </location>
</feature>
<dbReference type="SUPFAM" id="SSF53756">
    <property type="entry name" value="UDP-Glycosyltransferase/glycogen phosphorylase"/>
    <property type="match status" value="2"/>
</dbReference>